<evidence type="ECO:0000256" key="7">
    <source>
        <dbReference type="ARBA" id="ARBA00022989"/>
    </source>
</evidence>
<reference evidence="12" key="1">
    <citation type="submission" date="2022-11" db="EMBL/GenBank/DDBJ databases">
        <authorList>
            <person name="Morgan W.R."/>
            <person name="Tartar A."/>
        </authorList>
    </citation>
    <scope>NUCLEOTIDE SEQUENCE</scope>
    <source>
        <strain evidence="12">ARSEF 373</strain>
    </source>
</reference>
<evidence type="ECO:0000256" key="2">
    <source>
        <dbReference type="ARBA" id="ARBA00004687"/>
    </source>
</evidence>
<comment type="pathway">
    <text evidence="2">Glycolipid biosynthesis; glycosylphosphatidylinositol-anchor biosynthesis.</text>
</comment>
<dbReference type="Proteomes" id="UP001146120">
    <property type="component" value="Unassembled WGS sequence"/>
</dbReference>
<keyword evidence="8 10" id="KW-0472">Membrane</keyword>
<comment type="similarity">
    <text evidence="3">Belongs to the PIGX family.</text>
</comment>
<dbReference type="PANTHER" id="PTHR28650:SF1">
    <property type="entry name" value="PHOSPHATIDYLINOSITOL-GLYCAN BIOSYNTHESIS CLASS X PROTEIN"/>
    <property type="match status" value="1"/>
</dbReference>
<keyword evidence="6" id="KW-0256">Endoplasmic reticulum</keyword>
<dbReference type="EMBL" id="DAKRPA010000005">
    <property type="protein sequence ID" value="DBA04833.1"/>
    <property type="molecule type" value="Genomic_DNA"/>
</dbReference>
<evidence type="ECO:0000256" key="5">
    <source>
        <dbReference type="ARBA" id="ARBA00022692"/>
    </source>
</evidence>
<evidence type="ECO:0000256" key="9">
    <source>
        <dbReference type="ARBA" id="ARBA00023180"/>
    </source>
</evidence>
<reference evidence="12" key="2">
    <citation type="journal article" date="2023" name="Microbiol Resour">
        <title>Decontamination and Annotation of the Draft Genome Sequence of the Oomycete Lagenidium giganteum ARSEF 373.</title>
        <authorList>
            <person name="Morgan W.R."/>
            <person name="Tartar A."/>
        </authorList>
    </citation>
    <scope>NUCLEOTIDE SEQUENCE</scope>
    <source>
        <strain evidence="12">ARSEF 373</strain>
    </source>
</reference>
<keyword evidence="4" id="KW-0337">GPI-anchor biosynthesis</keyword>
<dbReference type="InterPro" id="IPR013233">
    <property type="entry name" value="PIG-X/PBN1"/>
</dbReference>
<evidence type="ECO:0000256" key="6">
    <source>
        <dbReference type="ARBA" id="ARBA00022824"/>
    </source>
</evidence>
<dbReference type="GO" id="GO:0005789">
    <property type="term" value="C:endoplasmic reticulum membrane"/>
    <property type="evidence" value="ECO:0007669"/>
    <property type="project" value="UniProtKB-SubCell"/>
</dbReference>
<proteinExistence type="inferred from homology"/>
<comment type="subcellular location">
    <subcellularLocation>
        <location evidence="1">Endoplasmic reticulum membrane</location>
        <topology evidence="1">Single-pass membrane protein</topology>
    </subcellularLocation>
</comment>
<feature type="chain" id="PRO_5043382700" description="Protein PBN1" evidence="11">
    <location>
        <begin position="21"/>
        <end position="551"/>
    </location>
</feature>
<evidence type="ECO:0000256" key="3">
    <source>
        <dbReference type="ARBA" id="ARBA00010345"/>
    </source>
</evidence>
<evidence type="ECO:0000313" key="13">
    <source>
        <dbReference type="Proteomes" id="UP001146120"/>
    </source>
</evidence>
<protein>
    <recommendedName>
        <fullName evidence="14">Protein PBN1</fullName>
    </recommendedName>
</protein>
<dbReference type="Pfam" id="PF08320">
    <property type="entry name" value="PIG-X"/>
    <property type="match status" value="1"/>
</dbReference>
<keyword evidence="11" id="KW-0732">Signal</keyword>
<dbReference type="PANTHER" id="PTHR28650">
    <property type="entry name" value="PHOSPHATIDYLINOSITOL-GLYCAN BIOSYNTHESIS CLASS X PROTEIN"/>
    <property type="match status" value="1"/>
</dbReference>
<keyword evidence="7 10" id="KW-1133">Transmembrane helix</keyword>
<evidence type="ECO:0000313" key="12">
    <source>
        <dbReference type="EMBL" id="DBA04833.1"/>
    </source>
</evidence>
<evidence type="ECO:0000256" key="11">
    <source>
        <dbReference type="SAM" id="SignalP"/>
    </source>
</evidence>
<feature type="transmembrane region" description="Helical" evidence="10">
    <location>
        <begin position="511"/>
        <end position="532"/>
    </location>
</feature>
<evidence type="ECO:0008006" key="14">
    <source>
        <dbReference type="Google" id="ProtNLM"/>
    </source>
</evidence>
<evidence type="ECO:0000256" key="8">
    <source>
        <dbReference type="ARBA" id="ARBA00023136"/>
    </source>
</evidence>
<accession>A0AAV2ZJR0</accession>
<evidence type="ECO:0000256" key="4">
    <source>
        <dbReference type="ARBA" id="ARBA00022502"/>
    </source>
</evidence>
<keyword evidence="5 10" id="KW-0812">Transmembrane</keyword>
<gene>
    <name evidence="12" type="ORF">N0F65_004470</name>
</gene>
<evidence type="ECO:0000256" key="10">
    <source>
        <dbReference type="SAM" id="Phobius"/>
    </source>
</evidence>
<dbReference type="InterPro" id="IPR040039">
    <property type="entry name" value="PIGX"/>
</dbReference>
<feature type="signal peptide" evidence="11">
    <location>
        <begin position="1"/>
        <end position="20"/>
    </location>
</feature>
<organism evidence="12 13">
    <name type="scientific">Lagenidium giganteum</name>
    <dbReference type="NCBI Taxonomy" id="4803"/>
    <lineage>
        <taxon>Eukaryota</taxon>
        <taxon>Sar</taxon>
        <taxon>Stramenopiles</taxon>
        <taxon>Oomycota</taxon>
        <taxon>Peronosporomycetes</taxon>
        <taxon>Pythiales</taxon>
        <taxon>Pythiaceae</taxon>
    </lineage>
</organism>
<evidence type="ECO:0000256" key="1">
    <source>
        <dbReference type="ARBA" id="ARBA00004389"/>
    </source>
</evidence>
<comment type="caution">
    <text evidence="12">The sequence shown here is derived from an EMBL/GenBank/DDBJ whole genome shotgun (WGS) entry which is preliminary data.</text>
</comment>
<name>A0AAV2ZJR0_9STRA</name>
<sequence>MGRWDQVATLLLSWIAGIAARDPAHDRTTITLWPTRADGALQVVQSTEGGKLVASKDNSVLETTVGAFSLPDSALPDGVDSIELAWVAPSNLSSSTFRDLLSPRWEHLPFDSVGLHMSIEVAAWSLGTSTAALESAVRTFLERALPHGQRLAVLPLFHKGFLALSRCYAHGWHNGDKKASSGAAERPVCFSASFPYARRIAADQSESLTALERHLTSKPEIQHRLRVCSFTQSTKPSARVSVVDVVEVAAKTRSNSQFLYPMPQAEALSTVAIVSSAKEKENELLVEYSAFQHNDNGWESTVSTAKYAIKRRRPHTITGVVNLDAHVEGNGFHQRVVVDAVFDGTPRSGVQFLLHVPLSNAVYVDLDEMRRLERFGKFELISATKHIEIERPSTVSPQHTIALAISADQLQDGQLEFPIHFRYQEPSIGDRYRQALVISPELFVLDDENCQVPNDRPHHNDNNDRDWNSEWALEFQLQSFAGSCWRRVHLRTPLHIKAIDVPVGFLPDGRVVSALTLSVTAIGAIILMSVALSSSKKKVHGTSWTCDRHTS</sequence>
<keyword evidence="9" id="KW-0325">Glycoprotein</keyword>
<dbReference type="GO" id="GO:0006506">
    <property type="term" value="P:GPI anchor biosynthetic process"/>
    <property type="evidence" value="ECO:0007669"/>
    <property type="project" value="UniProtKB-KW"/>
</dbReference>
<keyword evidence="13" id="KW-1185">Reference proteome</keyword>
<dbReference type="AlphaFoldDB" id="A0AAV2ZJR0"/>